<dbReference type="CDD" id="cd03062">
    <property type="entry name" value="TRX_Fd_Sucrase"/>
    <property type="match status" value="1"/>
</dbReference>
<dbReference type="AlphaFoldDB" id="A0A4V3WJU5"/>
<gene>
    <name evidence="2" type="ORF">TEA_018715</name>
</gene>
<proteinExistence type="predicted"/>
<dbReference type="PANTHER" id="PTHR31902">
    <property type="entry name" value="ACTIN PATCHES DISTAL PROTEIN 1"/>
    <property type="match status" value="1"/>
</dbReference>
<dbReference type="InterPro" id="IPR036249">
    <property type="entry name" value="Thioredoxin-like_sf"/>
</dbReference>
<dbReference type="Pfam" id="PF06999">
    <property type="entry name" value="Suc_Fer-like"/>
    <property type="match status" value="1"/>
</dbReference>
<dbReference type="Gene3D" id="3.40.30.10">
    <property type="entry name" value="Glutaredoxin"/>
    <property type="match status" value="1"/>
</dbReference>
<feature type="region of interest" description="Disordered" evidence="1">
    <location>
        <begin position="1"/>
        <end position="22"/>
    </location>
</feature>
<name>A0A4V3WJU5_CAMSN</name>
<keyword evidence="3" id="KW-1185">Reference proteome</keyword>
<sequence>MNFLNSHIHGDSTNQSNTDDDLKYGFQRQDMYKSSLAGTVDAYGRHVFLCYKSPDNWPASVEDPEFDPIPRLLSSALKSRNNQFHGKRFKEEIESRSMKHQVFVSPCSHLGGHQYAGNLIIFSLLEGKCEGHWYGYVTPNDVPILLDEHIGKRKIVERFWRGRMGSLNSEGKKFEEPKLQQNSCGLLNGTSCCSGSDRVSCCANKTVEENTGPLHAWILDSTLLDCSTGAALEKVVKHAATSNLSEQPSFYGTLCGEGGSNHLSYNRCHARAFWLQTMLKICACLFGLCKHSDEKSRRKNGFGDASMSMDLSVQLKDITVRIIHAGGREELYRTEISASKLMEKYPGMCVARPGVFKSPHESLLLAEEKLFPGQKYYIIPSTTVQKLKRKHSEKGKVKESDEGKAMMLDGQIVEDVGDNCSEVSLCSTDFHVSEEKPTGRLLRKHRKEKKPFVPPIQNSKMLKGMVWEPSLNSIQEVSP</sequence>
<evidence type="ECO:0000256" key="1">
    <source>
        <dbReference type="SAM" id="MobiDB-lite"/>
    </source>
</evidence>
<dbReference type="SUPFAM" id="SSF52833">
    <property type="entry name" value="Thioredoxin-like"/>
    <property type="match status" value="1"/>
</dbReference>
<protein>
    <submittedName>
        <fullName evidence="2">Uncharacterized protein</fullName>
    </submittedName>
</protein>
<reference evidence="2 3" key="1">
    <citation type="journal article" date="2018" name="Proc. Natl. Acad. Sci. U.S.A.">
        <title>Draft genome sequence of Camellia sinensis var. sinensis provides insights into the evolution of the tea genome and tea quality.</title>
        <authorList>
            <person name="Wei C."/>
            <person name="Yang H."/>
            <person name="Wang S."/>
            <person name="Zhao J."/>
            <person name="Liu C."/>
            <person name="Gao L."/>
            <person name="Xia E."/>
            <person name="Lu Y."/>
            <person name="Tai Y."/>
            <person name="She G."/>
            <person name="Sun J."/>
            <person name="Cao H."/>
            <person name="Tong W."/>
            <person name="Gao Q."/>
            <person name="Li Y."/>
            <person name="Deng W."/>
            <person name="Jiang X."/>
            <person name="Wang W."/>
            <person name="Chen Q."/>
            <person name="Zhang S."/>
            <person name="Li H."/>
            <person name="Wu J."/>
            <person name="Wang P."/>
            <person name="Li P."/>
            <person name="Shi C."/>
            <person name="Zheng F."/>
            <person name="Jian J."/>
            <person name="Huang B."/>
            <person name="Shan D."/>
            <person name="Shi M."/>
            <person name="Fang C."/>
            <person name="Yue Y."/>
            <person name="Li F."/>
            <person name="Li D."/>
            <person name="Wei S."/>
            <person name="Han B."/>
            <person name="Jiang C."/>
            <person name="Yin Y."/>
            <person name="Xia T."/>
            <person name="Zhang Z."/>
            <person name="Bennetzen J.L."/>
            <person name="Zhao S."/>
            <person name="Wan X."/>
        </authorList>
    </citation>
    <scope>NUCLEOTIDE SEQUENCE [LARGE SCALE GENOMIC DNA]</scope>
    <source>
        <strain evidence="3">cv. Shuchazao</strain>
        <tissue evidence="2">Leaf</tissue>
    </source>
</reference>
<dbReference type="EMBL" id="SDRB02012238">
    <property type="protein sequence ID" value="THF98316.1"/>
    <property type="molecule type" value="Genomic_DNA"/>
</dbReference>
<dbReference type="InterPro" id="IPR025322">
    <property type="entry name" value="PADRE_dom"/>
</dbReference>
<dbReference type="Proteomes" id="UP000306102">
    <property type="component" value="Unassembled WGS sequence"/>
</dbReference>
<accession>A0A4V3WJU5</accession>
<dbReference type="InterPro" id="IPR009737">
    <property type="entry name" value="Aim32/Apd1-like"/>
</dbReference>
<evidence type="ECO:0000313" key="2">
    <source>
        <dbReference type="EMBL" id="THF98316.1"/>
    </source>
</evidence>
<evidence type="ECO:0000313" key="3">
    <source>
        <dbReference type="Proteomes" id="UP000306102"/>
    </source>
</evidence>
<organism evidence="2 3">
    <name type="scientific">Camellia sinensis var. sinensis</name>
    <name type="common">China tea</name>
    <dbReference type="NCBI Taxonomy" id="542762"/>
    <lineage>
        <taxon>Eukaryota</taxon>
        <taxon>Viridiplantae</taxon>
        <taxon>Streptophyta</taxon>
        <taxon>Embryophyta</taxon>
        <taxon>Tracheophyta</taxon>
        <taxon>Spermatophyta</taxon>
        <taxon>Magnoliopsida</taxon>
        <taxon>eudicotyledons</taxon>
        <taxon>Gunneridae</taxon>
        <taxon>Pentapetalae</taxon>
        <taxon>asterids</taxon>
        <taxon>Ericales</taxon>
        <taxon>Theaceae</taxon>
        <taxon>Camellia</taxon>
    </lineage>
</organism>
<dbReference type="PANTHER" id="PTHR31902:SF10">
    <property type="entry name" value="SUCRASE_FERREDOXIN-LIKE FAMILY PROTEIN"/>
    <property type="match status" value="1"/>
</dbReference>
<comment type="caution">
    <text evidence="2">The sequence shown here is derived from an EMBL/GenBank/DDBJ whole genome shotgun (WGS) entry which is preliminary data.</text>
</comment>
<dbReference type="Pfam" id="PF14009">
    <property type="entry name" value="PADRE"/>
    <property type="match status" value="1"/>
</dbReference>